<dbReference type="Proteomes" id="UP001324427">
    <property type="component" value="Unassembled WGS sequence"/>
</dbReference>
<dbReference type="PANTHER" id="PTHR36578:SF1">
    <property type="entry name" value="APPLE DOMAIN-CONTAINING PROTEIN"/>
    <property type="match status" value="1"/>
</dbReference>
<protein>
    <submittedName>
        <fullName evidence="2">Uncharacterized protein</fullName>
    </submittedName>
</protein>
<evidence type="ECO:0000313" key="3">
    <source>
        <dbReference type="Proteomes" id="UP001324427"/>
    </source>
</evidence>
<keyword evidence="1" id="KW-0732">Signal</keyword>
<feature type="chain" id="PRO_5043877615" evidence="1">
    <location>
        <begin position="18"/>
        <end position="686"/>
    </location>
</feature>
<accession>A0AAV9J9R3</accession>
<proteinExistence type="predicted"/>
<name>A0AAV9J9R3_9PEZI</name>
<comment type="caution">
    <text evidence="2">The sequence shown here is derived from an EMBL/GenBank/DDBJ whole genome shotgun (WGS) entry which is preliminary data.</text>
</comment>
<dbReference type="EMBL" id="JAVFHQ010000050">
    <property type="protein sequence ID" value="KAK4541626.1"/>
    <property type="molecule type" value="Genomic_DNA"/>
</dbReference>
<organism evidence="2 3">
    <name type="scientific">Oleoguttula mirabilis</name>
    <dbReference type="NCBI Taxonomy" id="1507867"/>
    <lineage>
        <taxon>Eukaryota</taxon>
        <taxon>Fungi</taxon>
        <taxon>Dikarya</taxon>
        <taxon>Ascomycota</taxon>
        <taxon>Pezizomycotina</taxon>
        <taxon>Dothideomycetes</taxon>
        <taxon>Dothideomycetidae</taxon>
        <taxon>Mycosphaerellales</taxon>
        <taxon>Teratosphaeriaceae</taxon>
        <taxon>Oleoguttula</taxon>
    </lineage>
</organism>
<gene>
    <name evidence="2" type="ORF">LTR36_007770</name>
</gene>
<feature type="signal peptide" evidence="1">
    <location>
        <begin position="1"/>
        <end position="17"/>
    </location>
</feature>
<sequence>MHRFISIVSALAALATAQNSTITSSVSYDPVATPDTLPIDDLRDFEVPTYTSIQGLSSQNVAYATSTAIASASIEQSESPLSVFPAVTSVAINAAGDSNDDSSVPSATDAVEKRALSKRTACAPQATMSNFYNVNVNNYSAFKADATISSVANAAATPSGYFQNFQNLPGASNAYAYLGYSVISTGYDVNSCATKCTAKSGCLAFNIYFERDPTVAPGTGCTNPAAFANIKCSFWGSALDGTTANNYGQWQSSFEVGIAGSNGYTSYEVGGPIDGWSTPQSLNNSAMNAPLRDCAGAWTYMGYTLFQSGPFDPRLCSAACNAQTAYDMAHPPSAGQPAKCAAFGTYLLTMTNKTGSYLEGQMCTLYTSNWDKDGSDFCTSYIGYSAPSTTTILMVTPAVSTDLQTTTLVSTVTDTSSPTATVTGNVQWKRDALNETISYTTVSSVPPHSVILLATYASTFTVTNGTVPTHAPSNIVARNGTASTSAMSSLAKRDTSTGIATPTSIAAWPASRISEACSEVATGTSTITAIVSLTASTTTAYSTVAAITTLQACVVPSELPDYETFIALFGVWDGDLVGNNPSPAFQAAAVVQLPFSMTMGGLSSNVVTVNTDGSIYFGDVQIKAFSGQGYTIYVYAGINGIYYRITGDVGSRQLVFAWYVGTHEYGNEQNHFTITYFENKPNEVQY</sequence>
<dbReference type="AlphaFoldDB" id="A0AAV9J9R3"/>
<evidence type="ECO:0000313" key="2">
    <source>
        <dbReference type="EMBL" id="KAK4541626.1"/>
    </source>
</evidence>
<reference evidence="2 3" key="1">
    <citation type="submission" date="2021-11" db="EMBL/GenBank/DDBJ databases">
        <title>Black yeast isolated from Biological Soil Crust.</title>
        <authorList>
            <person name="Kurbessoian T."/>
        </authorList>
    </citation>
    <scope>NUCLEOTIDE SEQUENCE [LARGE SCALE GENOMIC DNA]</scope>
    <source>
        <strain evidence="2 3">CCFEE 5522</strain>
    </source>
</reference>
<dbReference type="PANTHER" id="PTHR36578">
    <property type="entry name" value="CHROMOSOME 15, WHOLE GENOME SHOTGUN SEQUENCE"/>
    <property type="match status" value="1"/>
</dbReference>
<keyword evidence="3" id="KW-1185">Reference proteome</keyword>
<evidence type="ECO:0000256" key="1">
    <source>
        <dbReference type="SAM" id="SignalP"/>
    </source>
</evidence>